<evidence type="ECO:0000313" key="3">
    <source>
        <dbReference type="Proteomes" id="UP001152795"/>
    </source>
</evidence>
<accession>A0A6S7HWW7</accession>
<proteinExistence type="predicted"/>
<dbReference type="PANTHER" id="PTHR12243:SF67">
    <property type="entry name" value="COREPRESSOR OF PANGOLIN, ISOFORM A-RELATED"/>
    <property type="match status" value="1"/>
</dbReference>
<dbReference type="InterPro" id="IPR039353">
    <property type="entry name" value="TF_Adf1"/>
</dbReference>
<dbReference type="GO" id="GO:0005634">
    <property type="term" value="C:nucleus"/>
    <property type="evidence" value="ECO:0007669"/>
    <property type="project" value="UniProtKB-SubCell"/>
</dbReference>
<sequence>MAAIDNGEESLESVQNWNILAAKAKEDDSSFMEIIRDFPTIYDKRKNDFHDIRKKANCWQQIAELLETTTEEVERRYKSICTAFSRYLAKQKLKFGSGLSDILNINPRFENLGWLVIHTSSRAGTSNLQLSVSEPIRLSDKEPDLVEASIETENVILEESQGSELSHGGAEEVRATDNGVSQTSAIKRQKKDYGSGMSWVGAKISNKVQLKQTDEQIKQTMAKLDKSLTYLENSRKENSIPTKEMDEESLYCLSLAPRMRRLDARKKALIRSSIEKAFFLS</sequence>
<dbReference type="AlphaFoldDB" id="A0A6S7HWW7"/>
<reference evidence="2" key="1">
    <citation type="submission" date="2020-04" db="EMBL/GenBank/DDBJ databases">
        <authorList>
            <person name="Alioto T."/>
            <person name="Alioto T."/>
            <person name="Gomez Garrido J."/>
        </authorList>
    </citation>
    <scope>NUCLEOTIDE SEQUENCE</scope>
    <source>
        <strain evidence="2">A484AB</strain>
    </source>
</reference>
<evidence type="ECO:0000256" key="1">
    <source>
        <dbReference type="PROSITE-ProRule" id="PRU00371"/>
    </source>
</evidence>
<evidence type="ECO:0000313" key="2">
    <source>
        <dbReference type="EMBL" id="CAB4010234.1"/>
    </source>
</evidence>
<protein>
    <submittedName>
        <fullName evidence="2">Uncharacterized protein LOC110244672</fullName>
    </submittedName>
</protein>
<comment type="subcellular location">
    <subcellularLocation>
        <location evidence="1">Nucleus</location>
    </subcellularLocation>
</comment>
<dbReference type="PROSITE" id="PS51031">
    <property type="entry name" value="BESS"/>
    <property type="match status" value="1"/>
</dbReference>
<dbReference type="Pfam" id="PF10545">
    <property type="entry name" value="MADF_DNA_bdg"/>
    <property type="match status" value="1"/>
</dbReference>
<dbReference type="InterPro" id="IPR004210">
    <property type="entry name" value="BESS_motif"/>
</dbReference>
<dbReference type="InterPro" id="IPR006578">
    <property type="entry name" value="MADF-dom"/>
</dbReference>
<keyword evidence="1" id="KW-0539">Nucleus</keyword>
<organism evidence="2 3">
    <name type="scientific">Paramuricea clavata</name>
    <name type="common">Red gorgonian</name>
    <name type="synonym">Violescent sea-whip</name>
    <dbReference type="NCBI Taxonomy" id="317549"/>
    <lineage>
        <taxon>Eukaryota</taxon>
        <taxon>Metazoa</taxon>
        <taxon>Cnidaria</taxon>
        <taxon>Anthozoa</taxon>
        <taxon>Octocorallia</taxon>
        <taxon>Malacalcyonacea</taxon>
        <taxon>Plexauridae</taxon>
        <taxon>Paramuricea</taxon>
    </lineage>
</organism>
<gene>
    <name evidence="2" type="ORF">PACLA_8A030055</name>
</gene>
<comment type="caution">
    <text evidence="2">The sequence shown here is derived from an EMBL/GenBank/DDBJ whole genome shotgun (WGS) entry which is preliminary data.</text>
</comment>
<dbReference type="GO" id="GO:0003677">
    <property type="term" value="F:DNA binding"/>
    <property type="evidence" value="ECO:0007669"/>
    <property type="project" value="InterPro"/>
</dbReference>
<dbReference type="PROSITE" id="PS51029">
    <property type="entry name" value="MADF"/>
    <property type="match status" value="1"/>
</dbReference>
<keyword evidence="3" id="KW-1185">Reference proteome</keyword>
<name>A0A6S7HWW7_PARCT</name>
<dbReference type="PANTHER" id="PTHR12243">
    <property type="entry name" value="MADF DOMAIN TRANSCRIPTION FACTOR"/>
    <property type="match status" value="1"/>
</dbReference>
<dbReference type="Proteomes" id="UP001152795">
    <property type="component" value="Unassembled WGS sequence"/>
</dbReference>
<dbReference type="OrthoDB" id="5990449at2759"/>
<dbReference type="EMBL" id="CACRXK020006718">
    <property type="protein sequence ID" value="CAB4010234.1"/>
    <property type="molecule type" value="Genomic_DNA"/>
</dbReference>